<proteinExistence type="predicted"/>
<sequence length="84" mass="8649">MRLSFIAVLLSGAIASVSAQDFQNISPCTQDCWNQAAAQAGCDPNKDDACLCGPFFDAVAGCVSAVCSVPDNLAALDFLDSACQ</sequence>
<reference evidence="1" key="1">
    <citation type="journal article" date="2020" name="Stud. Mycol.">
        <title>101 Dothideomycetes genomes: a test case for predicting lifestyles and emergence of pathogens.</title>
        <authorList>
            <person name="Haridas S."/>
            <person name="Albert R."/>
            <person name="Binder M."/>
            <person name="Bloem J."/>
            <person name="Labutti K."/>
            <person name="Salamov A."/>
            <person name="Andreopoulos B."/>
            <person name="Baker S."/>
            <person name="Barry K."/>
            <person name="Bills G."/>
            <person name="Bluhm B."/>
            <person name="Cannon C."/>
            <person name="Castanera R."/>
            <person name="Culley D."/>
            <person name="Daum C."/>
            <person name="Ezra D."/>
            <person name="Gonzalez J."/>
            <person name="Henrissat B."/>
            <person name="Kuo A."/>
            <person name="Liang C."/>
            <person name="Lipzen A."/>
            <person name="Lutzoni F."/>
            <person name="Magnuson J."/>
            <person name="Mondo S."/>
            <person name="Nolan M."/>
            <person name="Ohm R."/>
            <person name="Pangilinan J."/>
            <person name="Park H.-J."/>
            <person name="Ramirez L."/>
            <person name="Alfaro M."/>
            <person name="Sun H."/>
            <person name="Tritt A."/>
            <person name="Yoshinaga Y."/>
            <person name="Zwiers L.-H."/>
            <person name="Turgeon B."/>
            <person name="Goodwin S."/>
            <person name="Spatafora J."/>
            <person name="Crous P."/>
            <person name="Grigoriev I."/>
        </authorList>
    </citation>
    <scope>NUCLEOTIDE SEQUENCE</scope>
    <source>
        <strain evidence="1">ATCC 200398</strain>
    </source>
</reference>
<dbReference type="EMBL" id="MU003495">
    <property type="protein sequence ID" value="KAF2475688.1"/>
    <property type="molecule type" value="Genomic_DNA"/>
</dbReference>
<evidence type="ECO:0000313" key="2">
    <source>
        <dbReference type="Proteomes" id="UP000799755"/>
    </source>
</evidence>
<gene>
    <name evidence="1" type="ORF">BDR25DRAFT_300698</name>
</gene>
<organism evidence="1 2">
    <name type="scientific">Lindgomyces ingoldianus</name>
    <dbReference type="NCBI Taxonomy" id="673940"/>
    <lineage>
        <taxon>Eukaryota</taxon>
        <taxon>Fungi</taxon>
        <taxon>Dikarya</taxon>
        <taxon>Ascomycota</taxon>
        <taxon>Pezizomycotina</taxon>
        <taxon>Dothideomycetes</taxon>
        <taxon>Pleosporomycetidae</taxon>
        <taxon>Pleosporales</taxon>
        <taxon>Lindgomycetaceae</taxon>
        <taxon>Lindgomyces</taxon>
    </lineage>
</organism>
<dbReference type="Proteomes" id="UP000799755">
    <property type="component" value="Unassembled WGS sequence"/>
</dbReference>
<name>A0ACB6RA94_9PLEO</name>
<evidence type="ECO:0000313" key="1">
    <source>
        <dbReference type="EMBL" id="KAF2475688.1"/>
    </source>
</evidence>
<comment type="caution">
    <text evidence="1">The sequence shown here is derived from an EMBL/GenBank/DDBJ whole genome shotgun (WGS) entry which is preliminary data.</text>
</comment>
<keyword evidence="2" id="KW-1185">Reference proteome</keyword>
<protein>
    <submittedName>
        <fullName evidence="1">Uncharacterized protein</fullName>
    </submittedName>
</protein>
<accession>A0ACB6RA94</accession>